<evidence type="ECO:0000259" key="1">
    <source>
        <dbReference type="Pfam" id="PF01593"/>
    </source>
</evidence>
<dbReference type="GO" id="GO:0009063">
    <property type="term" value="P:amino acid catabolic process"/>
    <property type="evidence" value="ECO:0007669"/>
    <property type="project" value="TreeGrafter"/>
</dbReference>
<dbReference type="Gene3D" id="3.90.660.10">
    <property type="match status" value="1"/>
</dbReference>
<organism evidence="2 3">
    <name type="scientific">Talaromyces amestolkiae</name>
    <dbReference type="NCBI Taxonomy" id="1196081"/>
    <lineage>
        <taxon>Eukaryota</taxon>
        <taxon>Fungi</taxon>
        <taxon>Dikarya</taxon>
        <taxon>Ascomycota</taxon>
        <taxon>Pezizomycotina</taxon>
        <taxon>Eurotiomycetes</taxon>
        <taxon>Eurotiomycetidae</taxon>
        <taxon>Eurotiales</taxon>
        <taxon>Trichocomaceae</taxon>
        <taxon>Talaromyces</taxon>
        <taxon>Talaromyces sect. Talaromyces</taxon>
    </lineage>
</organism>
<evidence type="ECO:0000313" key="3">
    <source>
        <dbReference type="Proteomes" id="UP000249363"/>
    </source>
</evidence>
<comment type="caution">
    <text evidence="2">The sequence shown here is derived from an EMBL/GenBank/DDBJ whole genome shotgun (WGS) entry which is preliminary data.</text>
</comment>
<protein>
    <recommendedName>
        <fullName evidence="1">Amine oxidase domain-containing protein</fullName>
    </recommendedName>
</protein>
<evidence type="ECO:0000313" key="2">
    <source>
        <dbReference type="EMBL" id="RAO65211.1"/>
    </source>
</evidence>
<feature type="domain" description="Amine oxidase" evidence="1">
    <location>
        <begin position="60"/>
        <end position="534"/>
    </location>
</feature>
<dbReference type="RefSeq" id="XP_040729728.1">
    <property type="nucleotide sequence ID" value="XM_040873236.1"/>
</dbReference>
<gene>
    <name evidence="2" type="ORF">BHQ10_001223</name>
</gene>
<keyword evidence="3" id="KW-1185">Reference proteome</keyword>
<dbReference type="InterPro" id="IPR036188">
    <property type="entry name" value="FAD/NAD-bd_sf"/>
</dbReference>
<dbReference type="PANTHER" id="PTHR10742:SF342">
    <property type="entry name" value="AMINE OXIDASE"/>
    <property type="match status" value="1"/>
</dbReference>
<name>A0A364KNX9_TALAM</name>
<sequence>MLTSSPGSTVWNIELRRPPELPFVPQNGKSDSNIRVCIIGAGISGLYLGMLLDELDLKNVSYDILESNERTGGRVYTYKFGPGKMEYYDVGAMRFPRIPPLARTFDLFMRCGAQLIPYNYGGEQCPNLFNTIGLAPGNEMATGHDPFKFSVSEGGLVPDMTVMEGPDGILKRAFDPFISGLADNFTEGFDELMKWDHLTTRDYLNRKMGLDFYSIWYLETVSSASGLYDQSLSEAVLDAMDFDYPTTTGAKVEWYSVKGGTSEVVKNMEKRLSRKPALGHRVVSLSYEPASDPDYPMLVQVDGETQPRSYSAVFNTASLPCLRRMNVGEGILSPGQKAAVQSIHYDASTKIAIRFKSAWWRKYCNIQGGQATTDLPIRVCVYPSASSTSSATEGEEEDTPTVLLCSYTWGQDAQQLASLVNSKSESARRELKQLLTHNLTLLHQEYLDAASGLPYGYARMLHIILDEYDSFHGYDWYSDPACSGAFAYFGPGQFKNFYPELVKPAANGHLFLVGEACSAHHAWISGSLDSAYRALLQLLYKLKYQGRLGPDVLERLQTVWGTLDEIPPEVLEWQAFLAMVRETSPVTGGG</sequence>
<dbReference type="Gene3D" id="3.50.50.60">
    <property type="entry name" value="FAD/NAD(P)-binding domain"/>
    <property type="match status" value="1"/>
</dbReference>
<dbReference type="Pfam" id="PF01593">
    <property type="entry name" value="Amino_oxidase"/>
    <property type="match status" value="1"/>
</dbReference>
<dbReference type="STRING" id="1196081.A0A364KNX9"/>
<dbReference type="InterPro" id="IPR050281">
    <property type="entry name" value="Flavin_monoamine_oxidase"/>
</dbReference>
<dbReference type="Gene3D" id="1.10.10.1620">
    <property type="match status" value="1"/>
</dbReference>
<dbReference type="PANTHER" id="PTHR10742">
    <property type="entry name" value="FLAVIN MONOAMINE OXIDASE"/>
    <property type="match status" value="1"/>
</dbReference>
<proteinExistence type="predicted"/>
<dbReference type="Proteomes" id="UP000249363">
    <property type="component" value="Unassembled WGS sequence"/>
</dbReference>
<dbReference type="SUPFAM" id="SSF54373">
    <property type="entry name" value="FAD-linked reductases, C-terminal domain"/>
    <property type="match status" value="1"/>
</dbReference>
<dbReference type="EMBL" id="MIKG01000001">
    <property type="protein sequence ID" value="RAO65211.1"/>
    <property type="molecule type" value="Genomic_DNA"/>
</dbReference>
<dbReference type="SUPFAM" id="SSF51905">
    <property type="entry name" value="FAD/NAD(P)-binding domain"/>
    <property type="match status" value="1"/>
</dbReference>
<dbReference type="GO" id="GO:0001716">
    <property type="term" value="F:L-amino-acid oxidase activity"/>
    <property type="evidence" value="ECO:0007669"/>
    <property type="project" value="TreeGrafter"/>
</dbReference>
<dbReference type="OrthoDB" id="7777654at2759"/>
<reference evidence="2 3" key="1">
    <citation type="journal article" date="2017" name="Biotechnol. Biofuels">
        <title>Differential beta-glucosidase expression as a function of carbon source availability in Talaromyces amestolkiae: a genomic and proteomic approach.</title>
        <authorList>
            <person name="de Eugenio L.I."/>
            <person name="Mendez-Liter J.A."/>
            <person name="Nieto-Dominguez M."/>
            <person name="Alonso L."/>
            <person name="Gil-Munoz J."/>
            <person name="Barriuso J."/>
            <person name="Prieto A."/>
            <person name="Martinez M.J."/>
        </authorList>
    </citation>
    <scope>NUCLEOTIDE SEQUENCE [LARGE SCALE GENOMIC DNA]</scope>
    <source>
        <strain evidence="2 3">CIB</strain>
    </source>
</reference>
<accession>A0A364KNX9</accession>
<dbReference type="AlphaFoldDB" id="A0A364KNX9"/>
<dbReference type="GeneID" id="63790440"/>
<dbReference type="InterPro" id="IPR002937">
    <property type="entry name" value="Amino_oxidase"/>
</dbReference>